<feature type="domain" description="Response regulatory" evidence="2">
    <location>
        <begin position="133"/>
        <end position="247"/>
    </location>
</feature>
<dbReference type="AlphaFoldDB" id="X1BKJ1"/>
<dbReference type="EMBL" id="BART01026324">
    <property type="protein sequence ID" value="GAG95530.1"/>
    <property type="molecule type" value="Genomic_DNA"/>
</dbReference>
<gene>
    <name evidence="3" type="ORF">S01H4_46992</name>
</gene>
<comment type="caution">
    <text evidence="3">The sequence shown here is derived from an EMBL/GenBank/DDBJ whole genome shotgun (WGS) entry which is preliminary data.</text>
</comment>
<evidence type="ECO:0000313" key="3">
    <source>
        <dbReference type="EMBL" id="GAG95530.1"/>
    </source>
</evidence>
<dbReference type="InterPro" id="IPR039420">
    <property type="entry name" value="WalR-like"/>
</dbReference>
<sequence>LGPSDMPVVEAAPETLENYCALGNMVCDIFKKLENTCKGGIKTGECPQLKAKKKKAAKAKRFDAEKLIGIDSPFNYEEVVSITGPEYVLNMHHEGVAFMPYEELKQNVARMMTKAPERPANVIEIPRETVPAGILVIDDEVAVNNNIRKILSKKGFNVDQAVTKTEALEKIEESAYALVLLDLKIPEVKDLELLKAIRDRRPDTMVIIITGYASIETAVEASRLGAIDYLAKPFTPDEIRNATEKAFRLAA</sequence>
<protein>
    <recommendedName>
        <fullName evidence="2">Response regulatory domain-containing protein</fullName>
    </recommendedName>
</protein>
<dbReference type="GO" id="GO:0032993">
    <property type="term" value="C:protein-DNA complex"/>
    <property type="evidence" value="ECO:0007669"/>
    <property type="project" value="TreeGrafter"/>
</dbReference>
<keyword evidence="1" id="KW-0238">DNA-binding</keyword>
<dbReference type="PANTHER" id="PTHR48111">
    <property type="entry name" value="REGULATOR OF RPOS"/>
    <property type="match status" value="1"/>
</dbReference>
<dbReference type="GO" id="GO:0000156">
    <property type="term" value="F:phosphorelay response regulator activity"/>
    <property type="evidence" value="ECO:0007669"/>
    <property type="project" value="TreeGrafter"/>
</dbReference>
<evidence type="ECO:0000256" key="1">
    <source>
        <dbReference type="ARBA" id="ARBA00023125"/>
    </source>
</evidence>
<dbReference type="SMART" id="SM00448">
    <property type="entry name" value="REC"/>
    <property type="match status" value="1"/>
</dbReference>
<dbReference type="PROSITE" id="PS50110">
    <property type="entry name" value="RESPONSE_REGULATORY"/>
    <property type="match status" value="1"/>
</dbReference>
<dbReference type="GO" id="GO:0000976">
    <property type="term" value="F:transcription cis-regulatory region binding"/>
    <property type="evidence" value="ECO:0007669"/>
    <property type="project" value="TreeGrafter"/>
</dbReference>
<dbReference type="Pfam" id="PF00072">
    <property type="entry name" value="Response_reg"/>
    <property type="match status" value="1"/>
</dbReference>
<reference evidence="3" key="1">
    <citation type="journal article" date="2014" name="Front. Microbiol.">
        <title>High frequency of phylogenetically diverse reductive dehalogenase-homologous genes in deep subseafloor sedimentary metagenomes.</title>
        <authorList>
            <person name="Kawai M."/>
            <person name="Futagami T."/>
            <person name="Toyoda A."/>
            <person name="Takaki Y."/>
            <person name="Nishi S."/>
            <person name="Hori S."/>
            <person name="Arai W."/>
            <person name="Tsubouchi T."/>
            <person name="Morono Y."/>
            <person name="Uchiyama I."/>
            <person name="Ito T."/>
            <person name="Fujiyama A."/>
            <person name="Inagaki F."/>
            <person name="Takami H."/>
        </authorList>
    </citation>
    <scope>NUCLEOTIDE SEQUENCE</scope>
    <source>
        <strain evidence="3">Expedition CK06-06</strain>
    </source>
</reference>
<dbReference type="GO" id="GO:0005829">
    <property type="term" value="C:cytosol"/>
    <property type="evidence" value="ECO:0007669"/>
    <property type="project" value="TreeGrafter"/>
</dbReference>
<organism evidence="3">
    <name type="scientific">marine sediment metagenome</name>
    <dbReference type="NCBI Taxonomy" id="412755"/>
    <lineage>
        <taxon>unclassified sequences</taxon>
        <taxon>metagenomes</taxon>
        <taxon>ecological metagenomes</taxon>
    </lineage>
</organism>
<feature type="non-terminal residue" evidence="3">
    <location>
        <position position="1"/>
    </location>
</feature>
<dbReference type="InterPro" id="IPR011006">
    <property type="entry name" value="CheY-like_superfamily"/>
</dbReference>
<proteinExistence type="predicted"/>
<name>X1BKJ1_9ZZZZ</name>
<evidence type="ECO:0000259" key="2">
    <source>
        <dbReference type="PROSITE" id="PS50110"/>
    </source>
</evidence>
<dbReference type="Gene3D" id="3.40.50.2300">
    <property type="match status" value="1"/>
</dbReference>
<dbReference type="SUPFAM" id="SSF52172">
    <property type="entry name" value="CheY-like"/>
    <property type="match status" value="1"/>
</dbReference>
<dbReference type="PANTHER" id="PTHR48111:SF50">
    <property type="entry name" value="KDP OPERON TRANSCRIPTIONAL REGULATORY PROTEIN KDPE"/>
    <property type="match status" value="1"/>
</dbReference>
<dbReference type="GO" id="GO:0006355">
    <property type="term" value="P:regulation of DNA-templated transcription"/>
    <property type="evidence" value="ECO:0007669"/>
    <property type="project" value="TreeGrafter"/>
</dbReference>
<dbReference type="InterPro" id="IPR001789">
    <property type="entry name" value="Sig_transdc_resp-reg_receiver"/>
</dbReference>
<accession>X1BKJ1</accession>